<sequence>MDNREQMKVKLIVTKVVEADTTHFKSVVQNLTGKDSTWLISSEMSTDQTYRQSRRQSMEVKNLVQYGGCVPSMEELFEFLRD</sequence>
<reference evidence="2 3" key="1">
    <citation type="journal article" date="2022" name="Cell">
        <title>Repeat-based holocentromeres influence genome architecture and karyotype evolution.</title>
        <authorList>
            <person name="Hofstatter P.G."/>
            <person name="Thangavel G."/>
            <person name="Lux T."/>
            <person name="Neumann P."/>
            <person name="Vondrak T."/>
            <person name="Novak P."/>
            <person name="Zhang M."/>
            <person name="Costa L."/>
            <person name="Castellani M."/>
            <person name="Scott A."/>
            <person name="Toegelov H."/>
            <person name="Fuchs J."/>
            <person name="Mata-Sucre Y."/>
            <person name="Dias Y."/>
            <person name="Vanzela A.L.L."/>
            <person name="Huettel B."/>
            <person name="Almeida C.C.S."/>
            <person name="Simkova H."/>
            <person name="Souza G."/>
            <person name="Pedrosa-Harand A."/>
            <person name="Macas J."/>
            <person name="Mayer K.F.X."/>
            <person name="Houben A."/>
            <person name="Marques A."/>
        </authorList>
    </citation>
    <scope>NUCLEOTIDE SEQUENCE [LARGE SCALE GENOMIC DNA]</scope>
    <source>
        <strain evidence="2">RhyTen1mFocal</strain>
    </source>
</reference>
<dbReference type="PANTHER" id="PTHR34777:SF1">
    <property type="entry name" value="VQ MOTIF-CONTAINING PROTEIN 10"/>
    <property type="match status" value="1"/>
</dbReference>
<accession>A0AAD5ZNK0</accession>
<proteinExistence type="predicted"/>
<comment type="caution">
    <text evidence="2">The sequence shown here is derived from an EMBL/GenBank/DDBJ whole genome shotgun (WGS) entry which is preliminary data.</text>
</comment>
<dbReference type="PANTHER" id="PTHR34777">
    <property type="entry name" value="VQ MOTIF-CONTAINING PROTEIN 10"/>
    <property type="match status" value="1"/>
</dbReference>
<dbReference type="InterPro" id="IPR008889">
    <property type="entry name" value="VQ"/>
</dbReference>
<dbReference type="AlphaFoldDB" id="A0AAD5ZNK0"/>
<protein>
    <recommendedName>
        <fullName evidence="1">VQ domain-containing protein</fullName>
    </recommendedName>
</protein>
<keyword evidence="3" id="KW-1185">Reference proteome</keyword>
<evidence type="ECO:0000259" key="1">
    <source>
        <dbReference type="Pfam" id="PF05678"/>
    </source>
</evidence>
<evidence type="ECO:0000313" key="3">
    <source>
        <dbReference type="Proteomes" id="UP001210211"/>
    </source>
</evidence>
<name>A0AAD5ZNK0_9POAL</name>
<dbReference type="Pfam" id="PF05678">
    <property type="entry name" value="VQ"/>
    <property type="match status" value="1"/>
</dbReference>
<organism evidence="2 3">
    <name type="scientific">Rhynchospora tenuis</name>
    <dbReference type="NCBI Taxonomy" id="198213"/>
    <lineage>
        <taxon>Eukaryota</taxon>
        <taxon>Viridiplantae</taxon>
        <taxon>Streptophyta</taxon>
        <taxon>Embryophyta</taxon>
        <taxon>Tracheophyta</taxon>
        <taxon>Spermatophyta</taxon>
        <taxon>Magnoliopsida</taxon>
        <taxon>Liliopsida</taxon>
        <taxon>Poales</taxon>
        <taxon>Cyperaceae</taxon>
        <taxon>Cyperoideae</taxon>
        <taxon>Rhynchosporeae</taxon>
        <taxon>Rhynchospora</taxon>
    </lineage>
</organism>
<feature type="domain" description="VQ" evidence="1">
    <location>
        <begin position="13"/>
        <end position="37"/>
    </location>
</feature>
<dbReference type="EMBL" id="JAMRDG010000001">
    <property type="protein sequence ID" value="KAJ3701152.1"/>
    <property type="molecule type" value="Genomic_DNA"/>
</dbReference>
<dbReference type="InterPro" id="IPR039608">
    <property type="entry name" value="VQ_1/10"/>
</dbReference>
<gene>
    <name evidence="2" type="ORF">LUZ61_004857</name>
</gene>
<dbReference type="Proteomes" id="UP001210211">
    <property type="component" value="Unassembled WGS sequence"/>
</dbReference>
<evidence type="ECO:0000313" key="2">
    <source>
        <dbReference type="EMBL" id="KAJ3701152.1"/>
    </source>
</evidence>